<name>A0A7T7XLE4_9SPIR</name>
<organism evidence="2 3">
    <name type="scientific">Breznakiella homolactica</name>
    <dbReference type="NCBI Taxonomy" id="2798577"/>
    <lineage>
        <taxon>Bacteria</taxon>
        <taxon>Pseudomonadati</taxon>
        <taxon>Spirochaetota</taxon>
        <taxon>Spirochaetia</taxon>
        <taxon>Spirochaetales</taxon>
        <taxon>Breznakiellaceae</taxon>
        <taxon>Breznakiella</taxon>
    </lineage>
</organism>
<accession>A0A7T7XLE4</accession>
<evidence type="ECO:0000259" key="1">
    <source>
        <dbReference type="Pfam" id="PF13186"/>
    </source>
</evidence>
<sequence length="512" mass="55539">MNAIAVLYGGRLSDEAFETVFSGRHALARALEGVSAFPGVTKTVLLGADGREYPGISGNIQVIRAGDWTKKRLLECLGELAAGFDLTYFAWADCPFLDRDLAGAMAERHIRYGAEYSYGDGWPYGFAPEILSPGTAAILAKITGDSDGPVERDALFSVIQKDINAFDIETEISPVDLRGCRLTLAADSRRNLLLLTRLAGAGLSGAAGAAEVITGNPELLRTLPAFFPIQVSGPCPQACSLCPYPKFGSVRGTPITERADFMDLGQFESILDSIAGYSGDGVIDLSLWGELSLHPEKIPLIKAVLDRPELSLIIETSGLGWSPDDLEAIAGAAAAAKPRKNRMAPVSWILSLDAHDPGRYREVRGDGYAEAAGCAKAVLGLFPGDTYVQAVRTKGSEDDTEAFYRSWKEAGAQVIIQKYDSFSGYLPDLQASDLSPLHRFPCWHLMRDLPVLIDGTVRVCREDLEGTCILGNLFTDSIDDIWKKGDELYGAHYSKKYPGICADCDEYYTYNF</sequence>
<dbReference type="InterPro" id="IPR050377">
    <property type="entry name" value="Radical_SAM_PqqE_MftC-like"/>
</dbReference>
<dbReference type="PANTHER" id="PTHR11228:SF7">
    <property type="entry name" value="PQQA PEPTIDE CYCLASE"/>
    <property type="match status" value="1"/>
</dbReference>
<evidence type="ECO:0000313" key="2">
    <source>
        <dbReference type="EMBL" id="QQO08412.1"/>
    </source>
</evidence>
<feature type="domain" description="4Fe4S-binding SPASM" evidence="1">
    <location>
        <begin position="442"/>
        <end position="505"/>
    </location>
</feature>
<dbReference type="InterPro" id="IPR023885">
    <property type="entry name" value="4Fe4S-binding_SPASM_dom"/>
</dbReference>
<gene>
    <name evidence="2" type="ORF">JFL75_15955</name>
</gene>
<reference evidence="2" key="1">
    <citation type="submission" date="2021-01" db="EMBL/GenBank/DDBJ databases">
        <title>Description of Breznakiella homolactica.</title>
        <authorList>
            <person name="Song Y."/>
            <person name="Brune A."/>
        </authorList>
    </citation>
    <scope>NUCLEOTIDE SEQUENCE</scope>
    <source>
        <strain evidence="2">RmG30</strain>
    </source>
</reference>
<dbReference type="SUPFAM" id="SSF102114">
    <property type="entry name" value="Radical SAM enzymes"/>
    <property type="match status" value="1"/>
</dbReference>
<dbReference type="InterPro" id="IPR027608">
    <property type="entry name" value="Spiro_SPASM"/>
</dbReference>
<dbReference type="Gene3D" id="3.20.20.70">
    <property type="entry name" value="Aldolase class I"/>
    <property type="match status" value="1"/>
</dbReference>
<dbReference type="Pfam" id="PF13186">
    <property type="entry name" value="SPASM"/>
    <property type="match status" value="1"/>
</dbReference>
<dbReference type="NCBIfam" id="TIGR04321">
    <property type="entry name" value="spiroSPASM"/>
    <property type="match status" value="1"/>
</dbReference>
<dbReference type="EMBL" id="CP067089">
    <property type="protein sequence ID" value="QQO08412.1"/>
    <property type="molecule type" value="Genomic_DNA"/>
</dbReference>
<dbReference type="InterPro" id="IPR013785">
    <property type="entry name" value="Aldolase_TIM"/>
</dbReference>
<evidence type="ECO:0000313" key="3">
    <source>
        <dbReference type="Proteomes" id="UP000595917"/>
    </source>
</evidence>
<keyword evidence="3" id="KW-1185">Reference proteome</keyword>
<dbReference type="KEGG" id="bhc:JFL75_15955"/>
<proteinExistence type="predicted"/>
<protein>
    <submittedName>
        <fullName evidence="2">Spiro-SPASM protein</fullName>
    </submittedName>
</protein>
<dbReference type="InterPro" id="IPR058240">
    <property type="entry name" value="rSAM_sf"/>
</dbReference>
<dbReference type="CDD" id="cd21109">
    <property type="entry name" value="SPASM"/>
    <property type="match status" value="1"/>
</dbReference>
<dbReference type="AlphaFoldDB" id="A0A7T7XLE4"/>
<dbReference type="PANTHER" id="PTHR11228">
    <property type="entry name" value="RADICAL SAM DOMAIN PROTEIN"/>
    <property type="match status" value="1"/>
</dbReference>
<dbReference type="RefSeq" id="WP_215625718.1">
    <property type="nucleotide sequence ID" value="NZ_CP067089.2"/>
</dbReference>
<dbReference type="Proteomes" id="UP000595917">
    <property type="component" value="Chromosome"/>
</dbReference>